<comment type="caution">
    <text evidence="7">The sequence shown here is derived from an EMBL/GenBank/DDBJ whole genome shotgun (WGS) entry which is preliminary data.</text>
</comment>
<dbReference type="FunFam" id="2.170.150.80:FF:000006">
    <property type="entry name" value="NAC domain-containing protein 100-like"/>
    <property type="match status" value="1"/>
</dbReference>
<dbReference type="Proteomes" id="UP001457282">
    <property type="component" value="Unassembled WGS sequence"/>
</dbReference>
<evidence type="ECO:0000256" key="1">
    <source>
        <dbReference type="ARBA" id="ARBA00023015"/>
    </source>
</evidence>
<evidence type="ECO:0000313" key="7">
    <source>
        <dbReference type="EMBL" id="KAK9928466.1"/>
    </source>
</evidence>
<dbReference type="AlphaFoldDB" id="A0AAW1WXI4"/>
<name>A0AAW1WXI4_RUBAR</name>
<dbReference type="PANTHER" id="PTHR31744:SF86">
    <property type="entry name" value="PROTEIN CUP-SHAPED COTYLEDON 3"/>
    <property type="match status" value="1"/>
</dbReference>
<dbReference type="Gene3D" id="2.170.150.80">
    <property type="entry name" value="NAC domain"/>
    <property type="match status" value="1"/>
</dbReference>
<feature type="region of interest" description="Disordered" evidence="5">
    <location>
        <begin position="281"/>
        <end position="302"/>
    </location>
</feature>
<dbReference type="InterPro" id="IPR036093">
    <property type="entry name" value="NAC_dom_sf"/>
</dbReference>
<keyword evidence="4" id="KW-0539">Nucleus</keyword>
<reference evidence="7 8" key="1">
    <citation type="journal article" date="2023" name="G3 (Bethesda)">
        <title>A chromosome-length genome assembly and annotation of blackberry (Rubus argutus, cv. 'Hillquist').</title>
        <authorList>
            <person name="Bruna T."/>
            <person name="Aryal R."/>
            <person name="Dudchenko O."/>
            <person name="Sargent D.J."/>
            <person name="Mead D."/>
            <person name="Buti M."/>
            <person name="Cavallini A."/>
            <person name="Hytonen T."/>
            <person name="Andres J."/>
            <person name="Pham M."/>
            <person name="Weisz D."/>
            <person name="Mascagni F."/>
            <person name="Usai G."/>
            <person name="Natali L."/>
            <person name="Bassil N."/>
            <person name="Fernandez G.E."/>
            <person name="Lomsadze A."/>
            <person name="Armour M."/>
            <person name="Olukolu B."/>
            <person name="Poorten T."/>
            <person name="Britton C."/>
            <person name="Davik J."/>
            <person name="Ashrafi H."/>
            <person name="Aiden E.L."/>
            <person name="Borodovsky M."/>
            <person name="Worthington M."/>
        </authorList>
    </citation>
    <scope>NUCLEOTIDE SEQUENCE [LARGE SCALE GENOMIC DNA]</scope>
    <source>
        <strain evidence="7">PI 553951</strain>
    </source>
</reference>
<keyword evidence="3" id="KW-0804">Transcription</keyword>
<sequence>MLGLMEEVMSELMGREEVNEQGLPPGFRFHPTDEELITFYLASKVYNGAFCGVDIAEVDLNRCEPWELPDVAKMGEREWYFFSLRDRKYPTGLRTNRATGAGYWKATGKDKEVYSASSGSLLGMKKTLVFYKGRAPRGQKTKWVMHEYRLDGDFSSYRHTCKDEWVICRIHNKTGDKRNPLQAQGQGQGQQGNFLLQAAEAASSKTGCLPPLLDCQSQSTQNPSFLQNPSFVQIQGADLLKSHNEDHHQLFQPSSSSSSSSSSAAALQSMLFRSLLFSHPDQAGTSNTRTTTTTTSGPKQCKTEASVNISHFQTPPLNSNAGNFSYLMEKNHSHLSNGPDSLLQYHHPRNPLSFEDFHYYNGVLGLSTSCTAETETSSSVGGFDRAGFQTMLDPLIKLPAAESWNLDIA</sequence>
<evidence type="ECO:0000256" key="2">
    <source>
        <dbReference type="ARBA" id="ARBA00023125"/>
    </source>
</evidence>
<evidence type="ECO:0000256" key="4">
    <source>
        <dbReference type="ARBA" id="ARBA00023242"/>
    </source>
</evidence>
<dbReference type="PROSITE" id="PS51005">
    <property type="entry name" value="NAC"/>
    <property type="match status" value="1"/>
</dbReference>
<keyword evidence="2" id="KW-0238">DNA-binding</keyword>
<evidence type="ECO:0000256" key="5">
    <source>
        <dbReference type="SAM" id="MobiDB-lite"/>
    </source>
</evidence>
<dbReference type="PANTHER" id="PTHR31744">
    <property type="entry name" value="PROTEIN CUP-SHAPED COTYLEDON 2-RELATED"/>
    <property type="match status" value="1"/>
</dbReference>
<feature type="domain" description="NAC" evidence="6">
    <location>
        <begin position="23"/>
        <end position="173"/>
    </location>
</feature>
<dbReference type="GO" id="GO:0006355">
    <property type="term" value="P:regulation of DNA-templated transcription"/>
    <property type="evidence" value="ECO:0007669"/>
    <property type="project" value="InterPro"/>
</dbReference>
<dbReference type="Pfam" id="PF02365">
    <property type="entry name" value="NAM"/>
    <property type="match status" value="1"/>
</dbReference>
<protein>
    <recommendedName>
        <fullName evidence="6">NAC domain-containing protein</fullName>
    </recommendedName>
</protein>
<organism evidence="7 8">
    <name type="scientific">Rubus argutus</name>
    <name type="common">Southern blackberry</name>
    <dbReference type="NCBI Taxonomy" id="59490"/>
    <lineage>
        <taxon>Eukaryota</taxon>
        <taxon>Viridiplantae</taxon>
        <taxon>Streptophyta</taxon>
        <taxon>Embryophyta</taxon>
        <taxon>Tracheophyta</taxon>
        <taxon>Spermatophyta</taxon>
        <taxon>Magnoliopsida</taxon>
        <taxon>eudicotyledons</taxon>
        <taxon>Gunneridae</taxon>
        <taxon>Pentapetalae</taxon>
        <taxon>rosids</taxon>
        <taxon>fabids</taxon>
        <taxon>Rosales</taxon>
        <taxon>Rosaceae</taxon>
        <taxon>Rosoideae</taxon>
        <taxon>Rosoideae incertae sedis</taxon>
        <taxon>Rubus</taxon>
    </lineage>
</organism>
<dbReference type="InterPro" id="IPR003441">
    <property type="entry name" value="NAC-dom"/>
</dbReference>
<keyword evidence="1" id="KW-0805">Transcription regulation</keyword>
<dbReference type="SUPFAM" id="SSF101941">
    <property type="entry name" value="NAC domain"/>
    <property type="match status" value="1"/>
</dbReference>
<dbReference type="GO" id="GO:0000976">
    <property type="term" value="F:transcription cis-regulatory region binding"/>
    <property type="evidence" value="ECO:0007669"/>
    <property type="project" value="UniProtKB-ARBA"/>
</dbReference>
<evidence type="ECO:0000313" key="8">
    <source>
        <dbReference type="Proteomes" id="UP001457282"/>
    </source>
</evidence>
<feature type="compositionally biased region" description="Low complexity" evidence="5">
    <location>
        <begin position="285"/>
        <end position="296"/>
    </location>
</feature>
<accession>A0AAW1WXI4</accession>
<keyword evidence="8" id="KW-1185">Reference proteome</keyword>
<evidence type="ECO:0000256" key="3">
    <source>
        <dbReference type="ARBA" id="ARBA00023163"/>
    </source>
</evidence>
<dbReference type="EMBL" id="JBEDUW010000005">
    <property type="protein sequence ID" value="KAK9928466.1"/>
    <property type="molecule type" value="Genomic_DNA"/>
</dbReference>
<proteinExistence type="predicted"/>
<evidence type="ECO:0000259" key="6">
    <source>
        <dbReference type="PROSITE" id="PS51005"/>
    </source>
</evidence>
<gene>
    <name evidence="7" type="ORF">M0R45_025599</name>
</gene>